<protein>
    <submittedName>
        <fullName evidence="15">Formate dehydrogenase, cytochrome B subunit</fullName>
    </submittedName>
</protein>
<keyword evidence="6" id="KW-0349">Heme</keyword>
<keyword evidence="5" id="KW-1003">Cell membrane</keyword>
<evidence type="ECO:0000256" key="5">
    <source>
        <dbReference type="ARBA" id="ARBA00022475"/>
    </source>
</evidence>
<keyword evidence="8" id="KW-0479">Metal-binding</keyword>
<evidence type="ECO:0000313" key="15">
    <source>
        <dbReference type="EMBL" id="CZE46888.1"/>
    </source>
</evidence>
<dbReference type="Pfam" id="PF01292">
    <property type="entry name" value="Ni_hydr_CYTB"/>
    <property type="match status" value="1"/>
</dbReference>
<dbReference type="GO" id="GO:0036397">
    <property type="term" value="F:formate dehydrogenase (quinone) activity"/>
    <property type="evidence" value="ECO:0007669"/>
    <property type="project" value="TreeGrafter"/>
</dbReference>
<evidence type="ECO:0000256" key="8">
    <source>
        <dbReference type="ARBA" id="ARBA00022723"/>
    </source>
</evidence>
<evidence type="ECO:0000256" key="6">
    <source>
        <dbReference type="ARBA" id="ARBA00022617"/>
    </source>
</evidence>
<keyword evidence="7 13" id="KW-0812">Transmembrane</keyword>
<accession>A0A128EF53</accession>
<dbReference type="RefSeq" id="WP_075540046.1">
    <property type="nucleotide sequence ID" value="NZ_CP053844.1"/>
</dbReference>
<evidence type="ECO:0000259" key="14">
    <source>
        <dbReference type="Pfam" id="PF01292"/>
    </source>
</evidence>
<comment type="cofactor">
    <cofactor evidence="1">
        <name>heme</name>
        <dbReference type="ChEBI" id="CHEBI:30413"/>
    </cofactor>
</comment>
<dbReference type="GO" id="GO:0015944">
    <property type="term" value="P:formate oxidation"/>
    <property type="evidence" value="ECO:0007669"/>
    <property type="project" value="TreeGrafter"/>
</dbReference>
<evidence type="ECO:0000256" key="9">
    <source>
        <dbReference type="ARBA" id="ARBA00022982"/>
    </source>
</evidence>
<keyword evidence="10 13" id="KW-1133">Transmembrane helix</keyword>
<dbReference type="GO" id="GO:0008863">
    <property type="term" value="F:formate dehydrogenase (NAD+) activity"/>
    <property type="evidence" value="ECO:0007669"/>
    <property type="project" value="InterPro"/>
</dbReference>
<dbReference type="InterPro" id="IPR051817">
    <property type="entry name" value="FDH_cytochrome_b556_subunit"/>
</dbReference>
<dbReference type="Proteomes" id="UP000069632">
    <property type="component" value="Unassembled WGS sequence"/>
</dbReference>
<dbReference type="SUPFAM" id="SSF81342">
    <property type="entry name" value="Transmembrane di-heme cytochromes"/>
    <property type="match status" value="1"/>
</dbReference>
<dbReference type="PANTHER" id="PTHR30074:SF6">
    <property type="entry name" value="FORMATE DEHYDROGENASE GAMMA SUBUNIT"/>
    <property type="match status" value="1"/>
</dbReference>
<feature type="transmembrane region" description="Helical" evidence="13">
    <location>
        <begin position="104"/>
        <end position="126"/>
    </location>
</feature>
<dbReference type="EMBL" id="FIZP01000001">
    <property type="protein sequence ID" value="CZE46888.1"/>
    <property type="molecule type" value="Genomic_DNA"/>
</dbReference>
<evidence type="ECO:0000256" key="11">
    <source>
        <dbReference type="ARBA" id="ARBA00023004"/>
    </source>
</evidence>
<evidence type="ECO:0000256" key="4">
    <source>
        <dbReference type="ARBA" id="ARBA00022448"/>
    </source>
</evidence>
<evidence type="ECO:0000256" key="12">
    <source>
        <dbReference type="ARBA" id="ARBA00023136"/>
    </source>
</evidence>
<evidence type="ECO:0000256" key="10">
    <source>
        <dbReference type="ARBA" id="ARBA00022989"/>
    </source>
</evidence>
<dbReference type="GO" id="GO:0009055">
    <property type="term" value="F:electron transfer activity"/>
    <property type="evidence" value="ECO:0007669"/>
    <property type="project" value="InterPro"/>
</dbReference>
<evidence type="ECO:0000256" key="7">
    <source>
        <dbReference type="ARBA" id="ARBA00022692"/>
    </source>
</evidence>
<dbReference type="NCBIfam" id="TIGR01583">
    <property type="entry name" value="formate-DH-gamm"/>
    <property type="match status" value="1"/>
</dbReference>
<keyword evidence="4" id="KW-0813">Transport</keyword>
<name>A0A128EF53_9BACT</name>
<feature type="transmembrane region" description="Helical" evidence="13">
    <location>
        <begin position="141"/>
        <end position="162"/>
    </location>
</feature>
<reference evidence="15 16" key="1">
    <citation type="submission" date="2016-02" db="EMBL/GenBank/DDBJ databases">
        <authorList>
            <consortium name="Pathogen Informatics"/>
        </authorList>
    </citation>
    <scope>NUCLEOTIDE SEQUENCE [LARGE SCALE GENOMIC DNA]</scope>
    <source>
        <strain evidence="15 16">RC20</strain>
    </source>
</reference>
<dbReference type="Gene3D" id="1.20.950.20">
    <property type="entry name" value="Transmembrane di-heme cytochromes, Chain C"/>
    <property type="match status" value="1"/>
</dbReference>
<keyword evidence="16" id="KW-1185">Reference proteome</keyword>
<dbReference type="InterPro" id="IPR016174">
    <property type="entry name" value="Di-haem_cyt_TM"/>
</dbReference>
<dbReference type="GO" id="GO:0046872">
    <property type="term" value="F:metal ion binding"/>
    <property type="evidence" value="ECO:0007669"/>
    <property type="project" value="UniProtKB-KW"/>
</dbReference>
<sequence>MRKILFFITLATGLFADNKEFIDQIQGDSSVWGEGRFINIPTYYDNGFAKFFVDWQGNGYFAMLAAVAILAVIVAFAGHYAIVGPKHFSHSHGKIYAFNVIERLVHLIAAVAWVVLVPTGVIMMFGEEFGGGFFVRLCKNLHGLATILFAISLIPMFAFWFVRMLPATYDLKWMFMVGGYLSKNKKPIPAGKFNAGQKAWFWVATVGGFFMIVTGALMYFLDYPAPVINETLGLSQIDVLRLSAIVHNILGAACAVFLLVHIYMAVFAIKGSIHAIITGYKEEEEVYILHHYWYQELLKKGEIKPSVFEQKYTNLK</sequence>
<gene>
    <name evidence="15" type="primary">fdoI</name>
    <name evidence="15" type="ORF">ERS672216_00608</name>
</gene>
<dbReference type="OrthoDB" id="9790598at2"/>
<evidence type="ECO:0000256" key="2">
    <source>
        <dbReference type="ARBA" id="ARBA00004651"/>
    </source>
</evidence>
<evidence type="ECO:0000256" key="3">
    <source>
        <dbReference type="ARBA" id="ARBA00010747"/>
    </source>
</evidence>
<feature type="transmembrane region" description="Helical" evidence="13">
    <location>
        <begin position="199"/>
        <end position="221"/>
    </location>
</feature>
<evidence type="ECO:0000256" key="1">
    <source>
        <dbReference type="ARBA" id="ARBA00001971"/>
    </source>
</evidence>
<comment type="subcellular location">
    <subcellularLocation>
        <location evidence="2">Cell membrane</location>
        <topology evidence="2">Multi-pass membrane protein</topology>
    </subcellularLocation>
</comment>
<keyword evidence="12 13" id="KW-0472">Membrane</keyword>
<evidence type="ECO:0000256" key="13">
    <source>
        <dbReference type="SAM" id="Phobius"/>
    </source>
</evidence>
<feature type="domain" description="Cytochrome b561 bacterial/Ni-hydrogenase" evidence="14">
    <location>
        <begin position="98"/>
        <end position="279"/>
    </location>
</feature>
<feature type="transmembrane region" description="Helical" evidence="13">
    <location>
        <begin position="60"/>
        <end position="83"/>
    </location>
</feature>
<proteinExistence type="inferred from homology"/>
<keyword evidence="11" id="KW-0408">Iron</keyword>
<dbReference type="GO" id="GO:0009061">
    <property type="term" value="P:anaerobic respiration"/>
    <property type="evidence" value="ECO:0007669"/>
    <property type="project" value="TreeGrafter"/>
</dbReference>
<dbReference type="AlphaFoldDB" id="A0A128EF53"/>
<dbReference type="InterPro" id="IPR006471">
    <property type="entry name" value="Formate_DH_gsu"/>
</dbReference>
<dbReference type="GO" id="GO:0005886">
    <property type="term" value="C:plasma membrane"/>
    <property type="evidence" value="ECO:0007669"/>
    <property type="project" value="UniProtKB-SubCell"/>
</dbReference>
<evidence type="ECO:0000313" key="16">
    <source>
        <dbReference type="Proteomes" id="UP000069632"/>
    </source>
</evidence>
<comment type="similarity">
    <text evidence="3">Belongs to the formate dehydrogenase gamma subunit family.</text>
</comment>
<dbReference type="PANTHER" id="PTHR30074">
    <property type="entry name" value="FORMATE DEHYDROGENASE, NITRATE-INDUCIBLE, CYTOCHROME B556 FDN SUBUNIT"/>
    <property type="match status" value="1"/>
</dbReference>
<organism evidence="15 16">
    <name type="scientific">Campylobacter geochelonis</name>
    <dbReference type="NCBI Taxonomy" id="1780362"/>
    <lineage>
        <taxon>Bacteria</taxon>
        <taxon>Pseudomonadati</taxon>
        <taxon>Campylobacterota</taxon>
        <taxon>Epsilonproteobacteria</taxon>
        <taxon>Campylobacterales</taxon>
        <taxon>Campylobacteraceae</taxon>
        <taxon>Campylobacter</taxon>
    </lineage>
</organism>
<dbReference type="GO" id="GO:0022904">
    <property type="term" value="P:respiratory electron transport chain"/>
    <property type="evidence" value="ECO:0007669"/>
    <property type="project" value="InterPro"/>
</dbReference>
<feature type="transmembrane region" description="Helical" evidence="13">
    <location>
        <begin position="241"/>
        <end position="266"/>
    </location>
</feature>
<keyword evidence="9" id="KW-0249">Electron transport</keyword>
<dbReference type="InterPro" id="IPR011577">
    <property type="entry name" value="Cyt_b561_bac/Ni-Hgenase"/>
</dbReference>
<dbReference type="GO" id="GO:0009326">
    <property type="term" value="C:formate dehydrogenase complex"/>
    <property type="evidence" value="ECO:0007669"/>
    <property type="project" value="InterPro"/>
</dbReference>